<dbReference type="Proteomes" id="UP000886595">
    <property type="component" value="Unassembled WGS sequence"/>
</dbReference>
<accession>A0A8X7V8G2</accession>
<keyword evidence="3" id="KW-1185">Reference proteome</keyword>
<feature type="compositionally biased region" description="Polar residues" evidence="1">
    <location>
        <begin position="19"/>
        <end position="40"/>
    </location>
</feature>
<comment type="caution">
    <text evidence="2">The sequence shown here is derived from an EMBL/GenBank/DDBJ whole genome shotgun (WGS) entry which is preliminary data.</text>
</comment>
<organism evidence="2 3">
    <name type="scientific">Brassica carinata</name>
    <name type="common">Ethiopian mustard</name>
    <name type="synonym">Abyssinian cabbage</name>
    <dbReference type="NCBI Taxonomy" id="52824"/>
    <lineage>
        <taxon>Eukaryota</taxon>
        <taxon>Viridiplantae</taxon>
        <taxon>Streptophyta</taxon>
        <taxon>Embryophyta</taxon>
        <taxon>Tracheophyta</taxon>
        <taxon>Spermatophyta</taxon>
        <taxon>Magnoliopsida</taxon>
        <taxon>eudicotyledons</taxon>
        <taxon>Gunneridae</taxon>
        <taxon>Pentapetalae</taxon>
        <taxon>rosids</taxon>
        <taxon>malvids</taxon>
        <taxon>Brassicales</taxon>
        <taxon>Brassicaceae</taxon>
        <taxon>Brassiceae</taxon>
        <taxon>Brassica</taxon>
    </lineage>
</organism>
<dbReference type="EMBL" id="JAAMPC010000006">
    <property type="protein sequence ID" value="KAG2306284.1"/>
    <property type="molecule type" value="Genomic_DNA"/>
</dbReference>
<gene>
    <name evidence="2" type="ORF">Bca52824_026032</name>
</gene>
<reference evidence="2 3" key="1">
    <citation type="submission" date="2020-02" db="EMBL/GenBank/DDBJ databases">
        <authorList>
            <person name="Ma Q."/>
            <person name="Huang Y."/>
            <person name="Song X."/>
            <person name="Pei D."/>
        </authorList>
    </citation>
    <scope>NUCLEOTIDE SEQUENCE [LARGE SCALE GENOMIC DNA]</scope>
    <source>
        <strain evidence="2">Sxm20200214</strain>
        <tissue evidence="2">Leaf</tissue>
    </source>
</reference>
<evidence type="ECO:0000313" key="3">
    <source>
        <dbReference type="Proteomes" id="UP000886595"/>
    </source>
</evidence>
<protein>
    <submittedName>
        <fullName evidence="2">Uncharacterized protein</fullName>
    </submittedName>
</protein>
<feature type="region of interest" description="Disordered" evidence="1">
    <location>
        <begin position="1"/>
        <end position="41"/>
    </location>
</feature>
<proteinExistence type="predicted"/>
<evidence type="ECO:0000256" key="1">
    <source>
        <dbReference type="SAM" id="MobiDB-lite"/>
    </source>
</evidence>
<name>A0A8X7V8G2_BRACI</name>
<dbReference type="AlphaFoldDB" id="A0A8X7V8G2"/>
<sequence length="111" mass="12693">MGHVLASLTPRNTRHAGHDTTTVSRYHQRTNPRFTETYRSSKPPHIITTNIFKIKSGHNWRASITVARSHPPSLIANTQEKASHALPPLPPENFTFLRREHNQPTQIETQK</sequence>
<evidence type="ECO:0000313" key="2">
    <source>
        <dbReference type="EMBL" id="KAG2306284.1"/>
    </source>
</evidence>